<feature type="transmembrane region" description="Helical" evidence="1">
    <location>
        <begin position="21"/>
        <end position="45"/>
    </location>
</feature>
<keyword evidence="1" id="KW-0812">Transmembrane</keyword>
<organism evidence="2">
    <name type="scientific">freshwater metagenome</name>
    <dbReference type="NCBI Taxonomy" id="449393"/>
    <lineage>
        <taxon>unclassified sequences</taxon>
        <taxon>metagenomes</taxon>
        <taxon>ecological metagenomes</taxon>
    </lineage>
</organism>
<gene>
    <name evidence="2" type="ORF">UFOPK3317_00952</name>
</gene>
<reference evidence="2" key="1">
    <citation type="submission" date="2020-05" db="EMBL/GenBank/DDBJ databases">
        <authorList>
            <person name="Chiriac C."/>
            <person name="Salcher M."/>
            <person name="Ghai R."/>
            <person name="Kavagutti S V."/>
        </authorList>
    </citation>
    <scope>NUCLEOTIDE SEQUENCE</scope>
</reference>
<keyword evidence="1" id="KW-0472">Membrane</keyword>
<protein>
    <submittedName>
        <fullName evidence="2">Unannotated protein</fullName>
    </submittedName>
</protein>
<evidence type="ECO:0000313" key="2">
    <source>
        <dbReference type="EMBL" id="CAB4872241.1"/>
    </source>
</evidence>
<sequence>MTQPLRPGSPPTQTKATRGDVRFLITTALAIVVIGCSIAAILWVLTGRSGDPKGDSKKTTVFSAGEAKALETQIEEGGPVFFADVLAGSKGFWLDSENGKLVALSVNAPGKKDCSVRWRGSIGNYVDCDKVDYKSIQLLRFESNIPNTGNEKGLFIVDLRRPLPAIEAPPR</sequence>
<proteinExistence type="predicted"/>
<keyword evidence="1" id="KW-1133">Transmembrane helix</keyword>
<dbReference type="EMBL" id="CAFBLK010000160">
    <property type="protein sequence ID" value="CAB4872241.1"/>
    <property type="molecule type" value="Genomic_DNA"/>
</dbReference>
<dbReference type="AlphaFoldDB" id="A0A6J7DNP6"/>
<accession>A0A6J7DNP6</accession>
<name>A0A6J7DNP6_9ZZZZ</name>
<evidence type="ECO:0000256" key="1">
    <source>
        <dbReference type="SAM" id="Phobius"/>
    </source>
</evidence>